<gene>
    <name evidence="4" type="ORF">SAMN02746066_01875</name>
</gene>
<dbReference type="OrthoDB" id="9797882at2"/>
<dbReference type="GO" id="GO:0006152">
    <property type="term" value="P:purine nucleoside catabolic process"/>
    <property type="evidence" value="ECO:0007669"/>
    <property type="project" value="TreeGrafter"/>
</dbReference>
<dbReference type="GO" id="GO:0005829">
    <property type="term" value="C:cytosol"/>
    <property type="evidence" value="ECO:0007669"/>
    <property type="project" value="TreeGrafter"/>
</dbReference>
<dbReference type="STRING" id="1120996.SAMN02746066_01875"/>
<dbReference type="GO" id="GO:0008477">
    <property type="term" value="F:purine nucleosidase activity"/>
    <property type="evidence" value="ECO:0007669"/>
    <property type="project" value="TreeGrafter"/>
</dbReference>
<evidence type="ECO:0000313" key="5">
    <source>
        <dbReference type="Proteomes" id="UP000184038"/>
    </source>
</evidence>
<feature type="domain" description="Inosine/uridine-preferring nucleoside hydrolase" evidence="3">
    <location>
        <begin position="4"/>
        <end position="297"/>
    </location>
</feature>
<keyword evidence="1 4" id="KW-0378">Hydrolase</keyword>
<proteinExistence type="predicted"/>
<dbReference type="SUPFAM" id="SSF53590">
    <property type="entry name" value="Nucleoside hydrolase"/>
    <property type="match status" value="1"/>
</dbReference>
<dbReference type="InterPro" id="IPR036452">
    <property type="entry name" value="Ribo_hydro-like"/>
</dbReference>
<evidence type="ECO:0000259" key="3">
    <source>
        <dbReference type="Pfam" id="PF01156"/>
    </source>
</evidence>
<dbReference type="PANTHER" id="PTHR12304">
    <property type="entry name" value="INOSINE-URIDINE PREFERRING NUCLEOSIDE HYDROLASE"/>
    <property type="match status" value="1"/>
</dbReference>
<name>A0A1M7II07_9FIRM</name>
<sequence>MRPILIDCDPGHDDAMAIMLALANTEHFDVLGITCVGGNQTLNKVSENTLKVLTVLNKEIPVAKGAAGPLIREIAPAPEAHGDTGMDGPIIEKITMDFVKQNGVEFLRDKILMEEGKVTIVALGPLTNIALLLKMYPEVKERIDCIAMMGGSATSGNSTAAAEFNFWVDPHAAHIVFHSGIPLIQAGTEVSLAASILHTEIEDFKGKGRVSDFVSDLLEFYSQFSKKLGIDRSPIFDACPVMYLLHPEIFVAKDYYVDIELQGELTAGMSVTDKRVWFDMKKPNTTVLLDVDRGKFVSYLKEAIVKLDQEV</sequence>
<protein>
    <submittedName>
        <fullName evidence="4">Pyrimidine-specific ribonucleoside hydrolase</fullName>
    </submittedName>
</protein>
<accession>A0A1M7II07</accession>
<evidence type="ECO:0000256" key="1">
    <source>
        <dbReference type="ARBA" id="ARBA00022801"/>
    </source>
</evidence>
<dbReference type="PANTHER" id="PTHR12304:SF4">
    <property type="entry name" value="URIDINE NUCLEOSIDASE"/>
    <property type="match status" value="1"/>
</dbReference>
<dbReference type="EMBL" id="FRCP01000009">
    <property type="protein sequence ID" value="SHM40350.1"/>
    <property type="molecule type" value="Genomic_DNA"/>
</dbReference>
<dbReference type="Gene3D" id="3.90.245.10">
    <property type="entry name" value="Ribonucleoside hydrolase-like"/>
    <property type="match status" value="1"/>
</dbReference>
<dbReference type="Proteomes" id="UP000184038">
    <property type="component" value="Unassembled WGS sequence"/>
</dbReference>
<organism evidence="4 5">
    <name type="scientific">Anaerosporobacter mobilis DSM 15930</name>
    <dbReference type="NCBI Taxonomy" id="1120996"/>
    <lineage>
        <taxon>Bacteria</taxon>
        <taxon>Bacillati</taxon>
        <taxon>Bacillota</taxon>
        <taxon>Clostridia</taxon>
        <taxon>Lachnospirales</taxon>
        <taxon>Lachnospiraceae</taxon>
        <taxon>Anaerosporobacter</taxon>
    </lineage>
</organism>
<keyword evidence="2" id="KW-0326">Glycosidase</keyword>
<reference evidence="4 5" key="1">
    <citation type="submission" date="2016-11" db="EMBL/GenBank/DDBJ databases">
        <authorList>
            <person name="Jaros S."/>
            <person name="Januszkiewicz K."/>
            <person name="Wedrychowicz H."/>
        </authorList>
    </citation>
    <scope>NUCLEOTIDE SEQUENCE [LARGE SCALE GENOMIC DNA]</scope>
    <source>
        <strain evidence="4 5">DSM 15930</strain>
    </source>
</reference>
<evidence type="ECO:0000256" key="2">
    <source>
        <dbReference type="ARBA" id="ARBA00023295"/>
    </source>
</evidence>
<dbReference type="Pfam" id="PF01156">
    <property type="entry name" value="IU_nuc_hydro"/>
    <property type="match status" value="1"/>
</dbReference>
<dbReference type="RefSeq" id="WP_073286506.1">
    <property type="nucleotide sequence ID" value="NZ_FRCP01000009.1"/>
</dbReference>
<keyword evidence="5" id="KW-1185">Reference proteome</keyword>
<dbReference type="AlphaFoldDB" id="A0A1M7II07"/>
<evidence type="ECO:0000313" key="4">
    <source>
        <dbReference type="EMBL" id="SHM40350.1"/>
    </source>
</evidence>
<dbReference type="InterPro" id="IPR001910">
    <property type="entry name" value="Inosine/uridine_hydrolase_dom"/>
</dbReference>
<dbReference type="InterPro" id="IPR023186">
    <property type="entry name" value="IUNH"/>
</dbReference>
<dbReference type="CDD" id="cd02651">
    <property type="entry name" value="nuc_hydro_IU_UC_XIUA"/>
    <property type="match status" value="1"/>
</dbReference>